<feature type="compositionally biased region" description="Gly residues" evidence="1">
    <location>
        <begin position="129"/>
        <end position="141"/>
    </location>
</feature>
<evidence type="ECO:0000256" key="1">
    <source>
        <dbReference type="SAM" id="MobiDB-lite"/>
    </source>
</evidence>
<feature type="compositionally biased region" description="Basic and acidic residues" evidence="1">
    <location>
        <begin position="1"/>
        <end position="10"/>
    </location>
</feature>
<feature type="compositionally biased region" description="Basic and acidic residues" evidence="1">
    <location>
        <begin position="182"/>
        <end position="218"/>
    </location>
</feature>
<keyword evidence="3" id="KW-1185">Reference proteome</keyword>
<gene>
    <name evidence="2" type="ORF">QBC33DRAFT_591486</name>
</gene>
<comment type="caution">
    <text evidence="2">The sequence shown here is derived from an EMBL/GenBank/DDBJ whole genome shotgun (WGS) entry which is preliminary data.</text>
</comment>
<dbReference type="PANTHER" id="PTHR41805:SF1">
    <property type="entry name" value="RRNA-PROCESSING PROTEIN FYV7"/>
    <property type="match status" value="1"/>
</dbReference>
<organism evidence="2 3">
    <name type="scientific">Phialemonium atrogriseum</name>
    <dbReference type="NCBI Taxonomy" id="1093897"/>
    <lineage>
        <taxon>Eukaryota</taxon>
        <taxon>Fungi</taxon>
        <taxon>Dikarya</taxon>
        <taxon>Ascomycota</taxon>
        <taxon>Pezizomycotina</taxon>
        <taxon>Sordariomycetes</taxon>
        <taxon>Sordariomycetidae</taxon>
        <taxon>Cephalothecales</taxon>
        <taxon>Cephalothecaceae</taxon>
        <taxon>Phialemonium</taxon>
    </lineage>
</organism>
<accession>A0AAJ0FQK7</accession>
<sequence>MSTKRTRDEPEASSAELPAKKAKHGFRVGPENLPDGPWRRKVDRVKKDLIEKVKVKKKYAKIKAQHQLLTEEQHKSAPPPPPPTTELGAESQGGPDAGGGAATVTATNDADQAQEELEIHPERQAMLDGSGGAGAGAGDDAGAGASASAVPNDAGLGANARPLGPREPRKRGNPRRRPGGGYEKELAEAARKREEAEERAAERARREQERVRRVAERERHRRVMAKARVPGRNGQRRLGRESVVLLDKVKRLVGGPS</sequence>
<evidence type="ECO:0000313" key="3">
    <source>
        <dbReference type="Proteomes" id="UP001244011"/>
    </source>
</evidence>
<evidence type="ECO:0000313" key="2">
    <source>
        <dbReference type="EMBL" id="KAK1771344.1"/>
    </source>
</evidence>
<dbReference type="AlphaFoldDB" id="A0AAJ0FQK7"/>
<protein>
    <recommendedName>
        <fullName evidence="4">rRNA-processing protein FYV7</fullName>
    </recommendedName>
</protein>
<evidence type="ECO:0008006" key="4">
    <source>
        <dbReference type="Google" id="ProtNLM"/>
    </source>
</evidence>
<dbReference type="PANTHER" id="PTHR41805">
    <property type="entry name" value="EXPRESSED PROTEIN"/>
    <property type="match status" value="1"/>
</dbReference>
<dbReference type="Proteomes" id="UP001244011">
    <property type="component" value="Unassembled WGS sequence"/>
</dbReference>
<feature type="compositionally biased region" description="Basic residues" evidence="1">
    <location>
        <begin position="168"/>
        <end position="178"/>
    </location>
</feature>
<feature type="compositionally biased region" description="Low complexity" evidence="1">
    <location>
        <begin position="102"/>
        <end position="111"/>
    </location>
</feature>
<feature type="region of interest" description="Disordered" evidence="1">
    <location>
        <begin position="64"/>
        <end position="236"/>
    </location>
</feature>
<dbReference type="EMBL" id="MU838998">
    <property type="protein sequence ID" value="KAK1771344.1"/>
    <property type="molecule type" value="Genomic_DNA"/>
</dbReference>
<feature type="region of interest" description="Disordered" evidence="1">
    <location>
        <begin position="1"/>
        <end position="41"/>
    </location>
</feature>
<proteinExistence type="predicted"/>
<reference evidence="2" key="1">
    <citation type="submission" date="2023-06" db="EMBL/GenBank/DDBJ databases">
        <title>Genome-scale phylogeny and comparative genomics of the fungal order Sordariales.</title>
        <authorList>
            <consortium name="Lawrence Berkeley National Laboratory"/>
            <person name="Hensen N."/>
            <person name="Bonometti L."/>
            <person name="Westerberg I."/>
            <person name="Brannstrom I.O."/>
            <person name="Guillou S."/>
            <person name="Cros-Aarteil S."/>
            <person name="Calhoun S."/>
            <person name="Haridas S."/>
            <person name="Kuo A."/>
            <person name="Mondo S."/>
            <person name="Pangilinan J."/>
            <person name="Riley R."/>
            <person name="Labutti K."/>
            <person name="Andreopoulos B."/>
            <person name="Lipzen A."/>
            <person name="Chen C."/>
            <person name="Yanf M."/>
            <person name="Daum C."/>
            <person name="Ng V."/>
            <person name="Clum A."/>
            <person name="Steindorff A."/>
            <person name="Ohm R."/>
            <person name="Martin F."/>
            <person name="Silar P."/>
            <person name="Natvig D."/>
            <person name="Lalanne C."/>
            <person name="Gautier V."/>
            <person name="Ament-Velasquez S.L."/>
            <person name="Kruys A."/>
            <person name="Hutchinson M.I."/>
            <person name="Powell A.J."/>
            <person name="Barry K."/>
            <person name="Miller A.N."/>
            <person name="Grigoriev I.V."/>
            <person name="Debuchy R."/>
            <person name="Gladieux P."/>
            <person name="Thoren M.H."/>
            <person name="Johannesson H."/>
        </authorList>
    </citation>
    <scope>NUCLEOTIDE SEQUENCE</scope>
    <source>
        <strain evidence="2">8032-3</strain>
    </source>
</reference>
<dbReference type="RefSeq" id="XP_060287557.1">
    <property type="nucleotide sequence ID" value="XM_060431648.1"/>
</dbReference>
<name>A0AAJ0FQK7_9PEZI</name>
<dbReference type="GeneID" id="85314835"/>